<feature type="chain" id="PRO_5028803067" evidence="2">
    <location>
        <begin position="18"/>
        <end position="1339"/>
    </location>
</feature>
<dbReference type="Pfam" id="PF15999">
    <property type="entry name" value="DUF4774"/>
    <property type="match status" value="4"/>
</dbReference>
<dbReference type="GeneID" id="108743038"/>
<gene>
    <name evidence="5" type="primary">LOC108743038</name>
</gene>
<evidence type="ECO:0000256" key="2">
    <source>
        <dbReference type="SAM" id="SignalP"/>
    </source>
</evidence>
<evidence type="ECO:0000256" key="1">
    <source>
        <dbReference type="SAM" id="MobiDB-lite"/>
    </source>
</evidence>
<feature type="domain" description="DUF4774" evidence="3">
    <location>
        <begin position="363"/>
        <end position="415"/>
    </location>
</feature>
<feature type="region of interest" description="Disordered" evidence="1">
    <location>
        <begin position="688"/>
        <end position="724"/>
    </location>
</feature>
<proteinExistence type="predicted"/>
<feature type="domain" description="DUF4774" evidence="3">
    <location>
        <begin position="577"/>
        <end position="633"/>
    </location>
</feature>
<feature type="region of interest" description="Disordered" evidence="1">
    <location>
        <begin position="269"/>
        <end position="303"/>
    </location>
</feature>
<name>A0A7F5R958_AGRPL</name>
<organism evidence="4 5">
    <name type="scientific">Agrilus planipennis</name>
    <name type="common">Emerald ash borer</name>
    <name type="synonym">Agrilus marcopoli</name>
    <dbReference type="NCBI Taxonomy" id="224129"/>
    <lineage>
        <taxon>Eukaryota</taxon>
        <taxon>Metazoa</taxon>
        <taxon>Ecdysozoa</taxon>
        <taxon>Arthropoda</taxon>
        <taxon>Hexapoda</taxon>
        <taxon>Insecta</taxon>
        <taxon>Pterygota</taxon>
        <taxon>Neoptera</taxon>
        <taxon>Endopterygota</taxon>
        <taxon>Coleoptera</taxon>
        <taxon>Polyphaga</taxon>
        <taxon>Elateriformia</taxon>
        <taxon>Buprestoidea</taxon>
        <taxon>Buprestidae</taxon>
        <taxon>Agrilinae</taxon>
        <taxon>Agrilus</taxon>
    </lineage>
</organism>
<feature type="region of interest" description="Disordered" evidence="1">
    <location>
        <begin position="1072"/>
        <end position="1108"/>
    </location>
</feature>
<feature type="signal peptide" evidence="2">
    <location>
        <begin position="1"/>
        <end position="17"/>
    </location>
</feature>
<accession>A0A7F5R958</accession>
<dbReference type="OrthoDB" id="8194084at2759"/>
<reference evidence="5" key="1">
    <citation type="submission" date="2025-08" db="UniProtKB">
        <authorList>
            <consortium name="RefSeq"/>
        </authorList>
    </citation>
    <scope>IDENTIFICATION</scope>
    <source>
        <tissue evidence="5">Entire body</tissue>
    </source>
</reference>
<feature type="region of interest" description="Disordered" evidence="1">
    <location>
        <begin position="1167"/>
        <end position="1244"/>
    </location>
</feature>
<feature type="compositionally biased region" description="Basic and acidic residues" evidence="1">
    <location>
        <begin position="1078"/>
        <end position="1090"/>
    </location>
</feature>
<feature type="compositionally biased region" description="Basic and acidic residues" evidence="1">
    <location>
        <begin position="783"/>
        <end position="844"/>
    </location>
</feature>
<feature type="domain" description="DUF4774" evidence="3">
    <location>
        <begin position="920"/>
        <end position="975"/>
    </location>
</feature>
<keyword evidence="4" id="KW-1185">Reference proteome</keyword>
<protein>
    <submittedName>
        <fullName evidence="5">Uncharacterized protein LOC108743038</fullName>
    </submittedName>
</protein>
<dbReference type="InterPro" id="IPR031942">
    <property type="entry name" value="DUF4774"/>
</dbReference>
<sequence>MKRAAFFLIYCLAVINARPEETKIKASDVENVEIEKQRVIELQLFSKMSTSATNEDKDHERKTKEIMAKIDQVNKNLGYVQNKNKPQRKLYYGIFSKSEQKGPVTTADLFQSGLKDLAKIVGVDNNNSNKNSKERKIENPHSQYFLFPVLPLVPNHRSVSFVNDDKTDFEMLQRTVTQIKDIVAKVRGQNYPIFKRGNEFVIPSINPATEEAKLDQRTTSVGNGGPANSPMVIIPINDNSQEDDGKQHEQFEYEYEEVEGRENTKIITESKRSTHSPTSTALGVMEDKRDSRRRYKTPEATESSKILGIKLPSINKPPNFSPNGQKFGNGGGNSTKDVHNQIGGDKKKFWSRDNTGNGIFIQRLKVRKGGVAIAGPGGIATAGSGGTAIVGPSGVAYTQPDSVAIAGAGSKVVAVDAGINLTDLINTLQKMNRSTENEFVPRVGKVVATGPVIYYNRVFSFICRFADPFNFLTSLTNLPPARFISNHSSLSEQRVELKKVDDKILRNDSVISSPFQAVYLNDFSKANLLKNGDGDRNQDVVTYKSNPLFQFLKNGHTIQLNRIISFRNTDGSNDVATLILKPIARAVAAQDGKAVANPLSRAVLRKGTDVDILFEPEAFAIVGPGGIAHAQSDLEISYENDDENFTKHLNTCIKPSKTTLLPFYGGAKGQSLEIIQLPDGKVIMNIIKSPPTTERPREETTAHPEDVEYPSIPNRYEDDFDEPETNIRTVKLTADRLIQLQDKSKNDSPLSEEEQTEFNRGIALLSETASKFAQLQQKDKLISPMESKTDVSDWLSRKKDKKEPNKIKDDNKKEQKKKEDEKRKEEEQNNKEDRLEGEKNKEQNQNEDSDEIAINLPSEEASVAEAKPANLLKNGDGDRNQDVVTYKSNPLFQFLKNGHTIQLNRIISFRNTDGSNDVATLILKPIARAVAAQDGKAVANPLSRAVLRKGTDVDILFEPEAFAIVGPGGIAHAQTYISVKSVTCGNLLVMWRNKGCNEYQPKITKHVCIGTSAKLMNISLCVDYGLLTVFNDFFLSIKPSKTTLLPFYGGAKGQSLEIIQLPDGKVIMNIIKSPPTTERPREETTAHPEDVEYPSIPNRYEDDFDEPETNIRTVKLTADRLIQLQDKSKNDSPLSEEEQTEFNRGIALLSETASKFAQLQQKDKLISPMESKTDVSDWLSRKKDKKEPNKIKDDNKKEQKKKEDEKRKEEEQNNKEDRLEGEKNKEQNQNEDSDEIAINLPSEEASVAEAKPVGLAVAGEGGVAASRPIATAVSGKGGLAVARPVGTAIAGVDPDEALLLVYGPGASSRPSGDKDKGKVKPKKRNTEMVYRLIQKYQEM</sequence>
<feature type="compositionally biased region" description="Basic and acidic residues" evidence="1">
    <location>
        <begin position="1167"/>
        <end position="1228"/>
    </location>
</feature>
<dbReference type="KEGG" id="apln:108743038"/>
<feature type="domain" description="DUF4774" evidence="3">
    <location>
        <begin position="1247"/>
        <end position="1292"/>
    </location>
</feature>
<feature type="region of interest" description="Disordered" evidence="1">
    <location>
        <begin position="1303"/>
        <end position="1324"/>
    </location>
</feature>
<dbReference type="PANTHER" id="PTHR36812:SF9">
    <property type="entry name" value="MYB-LIKE PROTEIN X ISOFORM X1"/>
    <property type="match status" value="1"/>
</dbReference>
<evidence type="ECO:0000313" key="4">
    <source>
        <dbReference type="Proteomes" id="UP000192223"/>
    </source>
</evidence>
<feature type="compositionally biased region" description="Basic and acidic residues" evidence="1">
    <location>
        <begin position="694"/>
        <end position="706"/>
    </location>
</feature>
<dbReference type="RefSeq" id="XP_025832485.1">
    <property type="nucleotide sequence ID" value="XM_025976700.1"/>
</dbReference>
<keyword evidence="2" id="KW-0732">Signal</keyword>
<feature type="region of interest" description="Disordered" evidence="1">
    <location>
        <begin position="783"/>
        <end position="850"/>
    </location>
</feature>
<dbReference type="PANTHER" id="PTHR36812">
    <property type="entry name" value="NEUROFILAMENT TRIPLET M PROTEIN-LIKE PROTEIN"/>
    <property type="match status" value="1"/>
</dbReference>
<evidence type="ECO:0000313" key="5">
    <source>
        <dbReference type="RefSeq" id="XP_025832485.1"/>
    </source>
</evidence>
<dbReference type="Proteomes" id="UP000192223">
    <property type="component" value="Unplaced"/>
</dbReference>
<dbReference type="InParanoid" id="A0A7F5R958"/>
<evidence type="ECO:0000259" key="3">
    <source>
        <dbReference type="Pfam" id="PF15999"/>
    </source>
</evidence>